<dbReference type="Proteomes" id="UP001164929">
    <property type="component" value="Chromosome 10"/>
</dbReference>
<dbReference type="InterPro" id="IPR040294">
    <property type="entry name" value="Nodulin-rel_1/2"/>
</dbReference>
<accession>A0AAD6MC34</accession>
<reference evidence="2" key="1">
    <citation type="journal article" date="2023" name="Mol. Ecol. Resour.">
        <title>Chromosome-level genome assembly of a triploid poplar Populus alba 'Berolinensis'.</title>
        <authorList>
            <person name="Chen S."/>
            <person name="Yu Y."/>
            <person name="Wang X."/>
            <person name="Wang S."/>
            <person name="Zhang T."/>
            <person name="Zhou Y."/>
            <person name="He R."/>
            <person name="Meng N."/>
            <person name="Wang Y."/>
            <person name="Liu W."/>
            <person name="Liu Z."/>
            <person name="Liu J."/>
            <person name="Guo Q."/>
            <person name="Huang H."/>
            <person name="Sederoff R.R."/>
            <person name="Wang G."/>
            <person name="Qu G."/>
            <person name="Chen S."/>
        </authorList>
    </citation>
    <scope>NUCLEOTIDE SEQUENCE</scope>
    <source>
        <strain evidence="2">SC-2020</strain>
    </source>
</reference>
<proteinExistence type="predicted"/>
<evidence type="ECO:0000313" key="3">
    <source>
        <dbReference type="Proteomes" id="UP001164929"/>
    </source>
</evidence>
<keyword evidence="3" id="KW-1185">Reference proteome</keyword>
<dbReference type="PANTHER" id="PTHR35098">
    <property type="entry name" value="EXPRESSED PROTEIN"/>
    <property type="match status" value="1"/>
</dbReference>
<feature type="region of interest" description="Disordered" evidence="1">
    <location>
        <begin position="1"/>
        <end position="22"/>
    </location>
</feature>
<protein>
    <submittedName>
        <fullName evidence="2">Nodulin-related protein 1-like</fullName>
    </submittedName>
</protein>
<name>A0AAD6MC34_9ROSI</name>
<evidence type="ECO:0000313" key="2">
    <source>
        <dbReference type="EMBL" id="KAJ6982602.1"/>
    </source>
</evidence>
<feature type="compositionally biased region" description="Polar residues" evidence="1">
    <location>
        <begin position="86"/>
        <end position="101"/>
    </location>
</feature>
<dbReference type="EMBL" id="JAQIZT010000010">
    <property type="protein sequence ID" value="KAJ6982602.1"/>
    <property type="molecule type" value="Genomic_DNA"/>
</dbReference>
<gene>
    <name evidence="2" type="ORF">NC653_025652</name>
</gene>
<dbReference type="GO" id="GO:0010115">
    <property type="term" value="P:regulation of abscisic acid biosynthetic process"/>
    <property type="evidence" value="ECO:0007669"/>
    <property type="project" value="InterPro"/>
</dbReference>
<feature type="region of interest" description="Disordered" evidence="1">
    <location>
        <begin position="86"/>
        <end position="127"/>
    </location>
</feature>
<organism evidence="2 3">
    <name type="scientific">Populus alba x Populus x berolinensis</name>
    <dbReference type="NCBI Taxonomy" id="444605"/>
    <lineage>
        <taxon>Eukaryota</taxon>
        <taxon>Viridiplantae</taxon>
        <taxon>Streptophyta</taxon>
        <taxon>Embryophyta</taxon>
        <taxon>Tracheophyta</taxon>
        <taxon>Spermatophyta</taxon>
        <taxon>Magnoliopsida</taxon>
        <taxon>eudicotyledons</taxon>
        <taxon>Gunneridae</taxon>
        <taxon>Pentapetalae</taxon>
        <taxon>rosids</taxon>
        <taxon>fabids</taxon>
        <taxon>Malpighiales</taxon>
        <taxon>Salicaceae</taxon>
        <taxon>Saliceae</taxon>
        <taxon>Populus</taxon>
    </lineage>
</organism>
<dbReference type="PANTHER" id="PTHR35098:SF1">
    <property type="entry name" value="NODULIN-RELATED PROTEIN 2"/>
    <property type="match status" value="1"/>
</dbReference>
<sequence length="180" mass="18948">MDLLPKDKRTGHDRQPTTSELFSSAKLVAGAAQASFGNEGDKIDRAKVAGAAEDLLEAASKYGKLDQEKGMGQLLEKAETYLHQYHSNTLPTATPSTTGSGDTAPVDKKETSAPPSTRVDDDQSGSGLGGAFKMAQGFFNRGQGAAATESQQVKEEGGGDKWLDLSSFSGYCHLFIFGPG</sequence>
<dbReference type="GO" id="GO:0009408">
    <property type="term" value="P:response to heat"/>
    <property type="evidence" value="ECO:0007669"/>
    <property type="project" value="InterPro"/>
</dbReference>
<evidence type="ECO:0000256" key="1">
    <source>
        <dbReference type="SAM" id="MobiDB-lite"/>
    </source>
</evidence>
<dbReference type="AlphaFoldDB" id="A0AAD6MC34"/>
<comment type="caution">
    <text evidence="2">The sequence shown here is derived from an EMBL/GenBank/DDBJ whole genome shotgun (WGS) entry which is preliminary data.</text>
</comment>
<feature type="compositionally biased region" description="Basic and acidic residues" evidence="1">
    <location>
        <begin position="1"/>
        <end position="15"/>
    </location>
</feature>